<name>E6VA79_VARPE</name>
<sequence>MAERSFDRKRLHRPSATLTRLKATIRRMRSLPFADLPPETPLSAWHKALIGDSQTSSERYLTALARRAFLTLWSYPNVFTDEGRSKGKGDGKELCDLLVVFGNDILIFSDKQCEFKPCADINVAWARWYKRAIEKSANQLAGAKSWIIRYSNRIYLDRQCEYRLPISLPELKNSRIHLIAVAKGAAEHAAKYWQEKARELAEVGELFESKSGPSSGSLMIRTNIEGAEHKTTPFQVGWPLGRAHMVHVFDEETLDIVLGELDTLPDFILYLRKKEDFLRMEPSVAIIPGEEDLLACYLSSLVYGSVGPKFPDVPAEASFLLGEGEWKEIRGSKQYRSRKQANRVSYLWDELIEFQTSHILAGSSGFLGSSNLMDGLIASAQQEAILRKMAEEPRVIRRTLGAAVDRARKVKKKGARFTSTIFGRRDSARAYVVMTLAKPPDMSYAAYREHRQHQLMIYCEGCKLKNQQLKEVLGIAMEPYSTKTISVDFLLMVVRDENLVAESVEIIQQLLKDQGMWQSDSMKWHATSISEFPDGPPLWRKVWDALFRGESS</sequence>
<reference evidence="1 2" key="2">
    <citation type="journal article" date="2013" name="Genome Announc.">
        <title>Genome of the Root-Associated Plant Growth-Promoting Bacterium Variovorax paradoxus Strain EPS.</title>
        <authorList>
            <person name="Han J.I."/>
            <person name="Spain J.C."/>
            <person name="Leadbetter J.R."/>
            <person name="Ovchinnikova G."/>
            <person name="Goodwin L.A."/>
            <person name="Han C.S."/>
            <person name="Woyke T."/>
            <person name="Davenport K.W."/>
            <person name="Orwin P.M."/>
        </authorList>
    </citation>
    <scope>NUCLEOTIDE SEQUENCE [LARGE SCALE GENOMIC DNA]</scope>
    <source>
        <strain evidence="1 2">EPS</strain>
    </source>
</reference>
<evidence type="ECO:0000313" key="2">
    <source>
        <dbReference type="Proteomes" id="UP000008917"/>
    </source>
</evidence>
<protein>
    <submittedName>
        <fullName evidence="1">Uncharacterized protein</fullName>
    </submittedName>
</protein>
<dbReference type="EMBL" id="CP002417">
    <property type="protein sequence ID" value="ADU38551.1"/>
    <property type="molecule type" value="Genomic_DNA"/>
</dbReference>
<accession>E6VA79</accession>
<reference evidence="2" key="1">
    <citation type="submission" date="2010-12" db="EMBL/GenBank/DDBJ databases">
        <title>Complete sequence of Variovorax paradoxus EPS.</title>
        <authorList>
            <consortium name="US DOE Joint Genome Institute"/>
            <person name="Lucas S."/>
            <person name="Copeland A."/>
            <person name="Lapidus A."/>
            <person name="Cheng J.-F."/>
            <person name="Goodwin L."/>
            <person name="Pitluck S."/>
            <person name="Teshima H."/>
            <person name="Detter J.C."/>
            <person name="Han C."/>
            <person name="Tapia R."/>
            <person name="Land M."/>
            <person name="Hauser L."/>
            <person name="Kyrpides N."/>
            <person name="Ivanova N."/>
            <person name="Ovchinnikova G."/>
            <person name="Orwin P."/>
            <person name="Han J.-I.G."/>
            <person name="Woyke T."/>
        </authorList>
    </citation>
    <scope>NUCLEOTIDE SEQUENCE [LARGE SCALE GENOMIC DNA]</scope>
    <source>
        <strain evidence="2">EPS</strain>
    </source>
</reference>
<evidence type="ECO:0000313" key="1">
    <source>
        <dbReference type="EMBL" id="ADU38551.1"/>
    </source>
</evidence>
<gene>
    <name evidence="1" type="ordered locus">Varpa_4383</name>
</gene>
<dbReference type="AlphaFoldDB" id="E6VA79"/>
<dbReference type="eggNOG" id="COG3012">
    <property type="taxonomic scope" value="Bacteria"/>
</dbReference>
<dbReference type="HOGENOM" id="CLU_045960_0_0_4"/>
<proteinExistence type="predicted"/>
<organism evidence="1 2">
    <name type="scientific">Variovorax paradoxus (strain EPS)</name>
    <dbReference type="NCBI Taxonomy" id="595537"/>
    <lineage>
        <taxon>Bacteria</taxon>
        <taxon>Pseudomonadati</taxon>
        <taxon>Pseudomonadota</taxon>
        <taxon>Betaproteobacteria</taxon>
        <taxon>Burkholderiales</taxon>
        <taxon>Comamonadaceae</taxon>
        <taxon>Variovorax</taxon>
    </lineage>
</organism>
<dbReference type="KEGG" id="vpe:Varpa_4383"/>
<dbReference type="Proteomes" id="UP000008917">
    <property type="component" value="Chromosome"/>
</dbReference>